<dbReference type="Pfam" id="PF10536">
    <property type="entry name" value="PMD"/>
    <property type="match status" value="1"/>
</dbReference>
<dbReference type="AlphaFoldDB" id="A0A445C346"/>
<evidence type="ECO:0000259" key="1">
    <source>
        <dbReference type="Pfam" id="PF10536"/>
    </source>
</evidence>
<name>A0A445C346_ARAHY</name>
<keyword evidence="3" id="KW-1185">Reference proteome</keyword>
<dbReference type="PANTHER" id="PTHR46033">
    <property type="entry name" value="PROTEIN MAIN-LIKE 2"/>
    <property type="match status" value="1"/>
</dbReference>
<organism evidence="2 3">
    <name type="scientific">Arachis hypogaea</name>
    <name type="common">Peanut</name>
    <dbReference type="NCBI Taxonomy" id="3818"/>
    <lineage>
        <taxon>Eukaryota</taxon>
        <taxon>Viridiplantae</taxon>
        <taxon>Streptophyta</taxon>
        <taxon>Embryophyta</taxon>
        <taxon>Tracheophyta</taxon>
        <taxon>Spermatophyta</taxon>
        <taxon>Magnoliopsida</taxon>
        <taxon>eudicotyledons</taxon>
        <taxon>Gunneridae</taxon>
        <taxon>Pentapetalae</taxon>
        <taxon>rosids</taxon>
        <taxon>fabids</taxon>
        <taxon>Fabales</taxon>
        <taxon>Fabaceae</taxon>
        <taxon>Papilionoideae</taxon>
        <taxon>50 kb inversion clade</taxon>
        <taxon>dalbergioids sensu lato</taxon>
        <taxon>Dalbergieae</taxon>
        <taxon>Pterocarpus clade</taxon>
        <taxon>Arachis</taxon>
    </lineage>
</organism>
<dbReference type="Proteomes" id="UP000289738">
    <property type="component" value="Chromosome A07"/>
</dbReference>
<reference evidence="2 3" key="1">
    <citation type="submission" date="2019-01" db="EMBL/GenBank/DDBJ databases">
        <title>Sequencing of cultivated peanut Arachis hypogaea provides insights into genome evolution and oil improvement.</title>
        <authorList>
            <person name="Chen X."/>
        </authorList>
    </citation>
    <scope>NUCLEOTIDE SEQUENCE [LARGE SCALE GENOMIC DNA]</scope>
    <source>
        <strain evidence="3">cv. Fuhuasheng</strain>
        <tissue evidence="2">Leaves</tissue>
    </source>
</reference>
<evidence type="ECO:0000313" key="2">
    <source>
        <dbReference type="EMBL" id="RYR45340.1"/>
    </source>
</evidence>
<dbReference type="PANTHER" id="PTHR46033:SF82">
    <property type="entry name" value="AMINOTRANSFERASE-LIKE PLANT MOBILE DOMAIN-CONTAINING PROTEIN"/>
    <property type="match status" value="1"/>
</dbReference>
<dbReference type="InterPro" id="IPR044824">
    <property type="entry name" value="MAIN-like"/>
</dbReference>
<feature type="domain" description="Aminotransferase-like plant mobile" evidence="1">
    <location>
        <begin position="1"/>
        <end position="136"/>
    </location>
</feature>
<sequence>MPFGKYTITLQDVAYQLGLPIVGQYVTGCLMEFEQYIEGGRPVWMWFQELLGVLPHANCIDKFTMRCSWMQDTFGEIPDGTDDATIRRYAWAYIVMLLETLLFGDKSGTHLHIQWLPYVAKLEDMNGYSWGLTALS</sequence>
<evidence type="ECO:0000313" key="3">
    <source>
        <dbReference type="Proteomes" id="UP000289738"/>
    </source>
</evidence>
<gene>
    <name evidence="2" type="ORF">Ahy_A07g031180</name>
</gene>
<accession>A0A445C346</accession>
<dbReference type="EMBL" id="SDMP01000007">
    <property type="protein sequence ID" value="RYR45340.1"/>
    <property type="molecule type" value="Genomic_DNA"/>
</dbReference>
<dbReference type="InterPro" id="IPR019557">
    <property type="entry name" value="AminoTfrase-like_pln_mobile"/>
</dbReference>
<proteinExistence type="predicted"/>
<comment type="caution">
    <text evidence="2">The sequence shown here is derived from an EMBL/GenBank/DDBJ whole genome shotgun (WGS) entry which is preliminary data.</text>
</comment>
<dbReference type="GO" id="GO:0010073">
    <property type="term" value="P:meristem maintenance"/>
    <property type="evidence" value="ECO:0007669"/>
    <property type="project" value="InterPro"/>
</dbReference>
<protein>
    <recommendedName>
        <fullName evidence="1">Aminotransferase-like plant mobile domain-containing protein</fullName>
    </recommendedName>
</protein>